<organism evidence="1 2">
    <name type="scientific">Zarea fungicola</name>
    <dbReference type="NCBI Taxonomy" id="93591"/>
    <lineage>
        <taxon>Eukaryota</taxon>
        <taxon>Fungi</taxon>
        <taxon>Dikarya</taxon>
        <taxon>Ascomycota</taxon>
        <taxon>Pezizomycotina</taxon>
        <taxon>Sordariomycetes</taxon>
        <taxon>Hypocreomycetidae</taxon>
        <taxon>Hypocreales</taxon>
        <taxon>Cordycipitaceae</taxon>
        <taxon>Zarea</taxon>
    </lineage>
</organism>
<proteinExistence type="predicted"/>
<name>A0ACC1MNL7_9HYPO</name>
<keyword evidence="2" id="KW-1185">Reference proteome</keyword>
<evidence type="ECO:0000313" key="1">
    <source>
        <dbReference type="EMBL" id="KAJ2968269.1"/>
    </source>
</evidence>
<accession>A0ACC1MNL7</accession>
<gene>
    <name evidence="1" type="ORF">NQ176_g9265</name>
</gene>
<reference evidence="1" key="1">
    <citation type="submission" date="2022-08" db="EMBL/GenBank/DDBJ databases">
        <title>Genome Sequence of Lecanicillium fungicola.</title>
        <authorList>
            <person name="Buettner E."/>
        </authorList>
    </citation>
    <scope>NUCLEOTIDE SEQUENCE</scope>
    <source>
        <strain evidence="1">Babe33</strain>
    </source>
</reference>
<dbReference type="EMBL" id="JANJQO010002048">
    <property type="protein sequence ID" value="KAJ2968269.1"/>
    <property type="molecule type" value="Genomic_DNA"/>
</dbReference>
<evidence type="ECO:0000313" key="2">
    <source>
        <dbReference type="Proteomes" id="UP001143910"/>
    </source>
</evidence>
<comment type="caution">
    <text evidence="1">The sequence shown here is derived from an EMBL/GenBank/DDBJ whole genome shotgun (WGS) entry which is preliminary data.</text>
</comment>
<dbReference type="Proteomes" id="UP001143910">
    <property type="component" value="Unassembled WGS sequence"/>
</dbReference>
<protein>
    <submittedName>
        <fullName evidence="1">Uncharacterized protein</fullName>
    </submittedName>
</protein>
<sequence>MEPEDDSSTLFTWYHALRALRVDLIGDFAGRELFAIHGDALLLHCISEAKVDFSDGFQLLHAIHAVEAFLSNLRARGCRFQIVWFRSHAQLCVPANSSDVASAFHRLTRAILIKHLRHHQLGNEITFEFQTIDSPEFQKYLTRNSLRFFLCLDAFALSGASPHAVQHVAFIRYISSRGYSVALINNFEFKSSKAFASVLPPSHGGEAFYIAKPPTRAEIPIIPLAELERRARISTAGLSPWGDGTLSSARDLLSLVGVCNVLLQDSSDAMKGCTAAYLVELSYLRRCRLLERSCSVVSLAKEQEASFQRFLSCFADICIALLETLPLQENWDVFDLLDGRILRQILKMLPNLAQSPEIIAETARFANRIHQLTVVDVSEFLPQAFAGQLALPPAKNLDQLDDRSASVMTFSHAALDKYLQSIHVVANEAEPAGTSKVFQELSHWHNAKMAVDPRKLPQTQGFFARRRNQKLMADTIAYSASLTNAGGKIINPETIVTQAACARPVKQDVNNENSGKDRLKPYRLEIRPKNKKNGGKCGRESALEEAQRIQREKLDSKARDVTAFWEKRCKEFQGEKIAEKRLAKVSAYLTGLSNDDLDAIGAEVYLYMCDILVSMIFVAEKNEDAAYEMALFAKLWSMMTETAKLPLSGDGLRMLNKLSAALKMPITTPTATNHLFKDRKLPFPSSSIVDLQLPVKPLDFQLGHCGPFLERSFDPAPDPRVPNFVPDAWQRKVLDAIDSDKSLFVVAPTSAGKTFISFSRHEAGAAVERRRHPRLRCAHQGPREPEHLRRGNGAREAVRPVAHAYLVLGDGGQGLQVAIVNQVHQLGASDGEQRRLLLGIIIALGREADA</sequence>